<dbReference type="SUPFAM" id="SSF55920">
    <property type="entry name" value="Creatinase/aminopeptidase"/>
    <property type="match status" value="1"/>
</dbReference>
<dbReference type="STRING" id="1144748.KS2013_792"/>
<dbReference type="InterPro" id="IPR036005">
    <property type="entry name" value="Creatinase/aminopeptidase-like"/>
</dbReference>
<dbReference type="EMBL" id="CP012418">
    <property type="protein sequence ID" value="AOE49516.1"/>
    <property type="molecule type" value="Genomic_DNA"/>
</dbReference>
<dbReference type="InterPro" id="IPR050659">
    <property type="entry name" value="Peptidase_M24B"/>
</dbReference>
<dbReference type="Pfam" id="PF00557">
    <property type="entry name" value="Peptidase_M24"/>
    <property type="match status" value="1"/>
</dbReference>
<dbReference type="Proteomes" id="UP000094147">
    <property type="component" value="Chromosome"/>
</dbReference>
<gene>
    <name evidence="2" type="ORF">KS2013_792</name>
</gene>
<accession>A0A1B3B9V6</accession>
<dbReference type="KEGG" id="ksd:KS2013_792"/>
<evidence type="ECO:0000259" key="1">
    <source>
        <dbReference type="Pfam" id="PF00557"/>
    </source>
</evidence>
<name>A0A1B3B9V6_9GAMM</name>
<protein>
    <submittedName>
        <fullName evidence="2">Peptidase M24</fullName>
    </submittedName>
</protein>
<proteinExistence type="predicted"/>
<dbReference type="PANTHER" id="PTHR46112">
    <property type="entry name" value="AMINOPEPTIDASE"/>
    <property type="match status" value="1"/>
</dbReference>
<evidence type="ECO:0000313" key="2">
    <source>
        <dbReference type="EMBL" id="AOE49516.1"/>
    </source>
</evidence>
<dbReference type="PATRIC" id="fig|1144748.3.peg.803"/>
<dbReference type="AlphaFoldDB" id="A0A1B3B9V6"/>
<sequence>MYPSIKVSAMIHKLTTLFLSFITGLLVLGQSAVAGDDKEMFSGPSPWPEIRKERIKKLLPNALEAANVDVWVTLCRENNNDPLADHIGCENAGAPAAYLFYLSESEGGSSEFHSLVFSPSSESTALAELKIHDKVVAVPRGESAVDFAADFIKDQDFERIAVNSSSNNAQADGLSYSQRLSLEAALGEEFAQRLVSSEEVVYEWLSIKLPQEVEIMRKAARLTAKWQIEAYQQIVPGKTTDADVARFLKAKMAEYGVSDAWAPDQNPNVNSGPDRGHSHATNKVIMPGDVIQTDFGIKVYDRWVTDIQRFAYVLKPGETEAPDDIQFYWESGRDGGVAAYKAMKPGVRGIDVDAAQSVLMKQNGSEHVMWSTGHPVGYVAHDTGPNLGGSRGATVRPAAKKVLKPGMVFAFDGFHAWKRPDGTSKTISVEEMAVITEDGAEYLIPPQQELILIPSE</sequence>
<dbReference type="InterPro" id="IPR000994">
    <property type="entry name" value="Pept_M24"/>
</dbReference>
<reference evidence="3" key="1">
    <citation type="submission" date="2015-08" db="EMBL/GenBank/DDBJ databases">
        <authorList>
            <person name="Kim K.M."/>
        </authorList>
    </citation>
    <scope>NUCLEOTIDE SEQUENCE [LARGE SCALE GENOMIC DNA]</scope>
    <source>
        <strain evidence="3">KCTC 23892</strain>
    </source>
</reference>
<dbReference type="PANTHER" id="PTHR46112:SF8">
    <property type="entry name" value="CYTOPLASMIC PEPTIDASE PEPQ-RELATED"/>
    <property type="match status" value="1"/>
</dbReference>
<organism evidence="2 3">
    <name type="scientific">Kangiella sediminilitoris</name>
    <dbReference type="NCBI Taxonomy" id="1144748"/>
    <lineage>
        <taxon>Bacteria</taxon>
        <taxon>Pseudomonadati</taxon>
        <taxon>Pseudomonadota</taxon>
        <taxon>Gammaproteobacteria</taxon>
        <taxon>Kangiellales</taxon>
        <taxon>Kangiellaceae</taxon>
        <taxon>Kangiella</taxon>
    </lineage>
</organism>
<dbReference type="Gene3D" id="3.90.230.10">
    <property type="entry name" value="Creatinase/methionine aminopeptidase superfamily"/>
    <property type="match status" value="1"/>
</dbReference>
<evidence type="ECO:0000313" key="3">
    <source>
        <dbReference type="Proteomes" id="UP000094147"/>
    </source>
</evidence>
<keyword evidence="3" id="KW-1185">Reference proteome</keyword>
<feature type="domain" description="Peptidase M24" evidence="1">
    <location>
        <begin position="214"/>
        <end position="437"/>
    </location>
</feature>